<evidence type="ECO:0008006" key="3">
    <source>
        <dbReference type="Google" id="ProtNLM"/>
    </source>
</evidence>
<dbReference type="EMBL" id="JAWONS010000184">
    <property type="protein sequence ID" value="MDW2798280.1"/>
    <property type="molecule type" value="Genomic_DNA"/>
</dbReference>
<sequence length="511" mass="58249">MLVFLQAWKQEGTILYQAYLDYSKGVREGLPCLLPLLDRWMNAKDKSVIENYMDLSLNMDFNSIEKSIKIFKKQTANKADEILLVKTMDTPAFTRDEKLIKKDRDAINECQKVKKTLDNIIKTKNLIHENLQDDMFYVQNVNLQHIKKHLLTILAELTSLKTDVVAAHSLAPNDSAQFNKLKSSLKEGISEVNGLYDQVCSFKPERHQIITMDSYLVCRGGGILSFLSSGQEYYAYCNDLVIKIRNLTSLFKNNCEDRLLRNRRKYLDYIGIGTDEEGYSYKKAIRSLETYKKMLDDVGGVKGIKMETPVYLELISHAYFEERRNKMMSLVTIAVTWFGTPGMTLFFGALQVGQAMADGDLVSGMSGRVSIDSAGSKVIEPVYKNAYTHNNLFSTATAMVDFFAQSQDTWIEEIKLSVFCSNARELSDWAPEGECDFLHTAYCLLNQDGSIRKEGVYDVQKRKEFIINGGVWDYTPAASLVVKEHFGDNQTTKMNEVNDITKELKPEQNKR</sequence>
<accession>A0ABU4GKZ2</accession>
<dbReference type="Proteomes" id="UP001276854">
    <property type="component" value="Unassembled WGS sequence"/>
</dbReference>
<proteinExistence type="predicted"/>
<evidence type="ECO:0000313" key="1">
    <source>
        <dbReference type="EMBL" id="MDW2798280.1"/>
    </source>
</evidence>
<name>A0ABU4GKZ2_9CLOT</name>
<comment type="caution">
    <text evidence="1">The sequence shown here is derived from an EMBL/GenBank/DDBJ whole genome shotgun (WGS) entry which is preliminary data.</text>
</comment>
<organism evidence="1 2">
    <name type="scientific">Clostridium boliviensis</name>
    <dbReference type="NCBI Taxonomy" id="318465"/>
    <lineage>
        <taxon>Bacteria</taxon>
        <taxon>Bacillati</taxon>
        <taxon>Bacillota</taxon>
        <taxon>Clostridia</taxon>
        <taxon>Eubacteriales</taxon>
        <taxon>Clostridiaceae</taxon>
        <taxon>Clostridium</taxon>
    </lineage>
</organism>
<keyword evidence="2" id="KW-1185">Reference proteome</keyword>
<protein>
    <recommendedName>
        <fullName evidence="3">LXG domain-containing protein</fullName>
    </recommendedName>
</protein>
<gene>
    <name evidence="1" type="ORF">RZO55_11920</name>
</gene>
<reference evidence="1 2" key="1">
    <citation type="submission" date="2023-10" db="EMBL/GenBank/DDBJ databases">
        <title>A novel Glycoside Hydrolase 43-Like Enzyme from Clostrdium boliviensis is an Endo-xylanase, and a Candidate for Xylooligosaccharides Production from Different Xylan Substrates.</title>
        <authorList>
            <person name="Alvarez M.T."/>
            <person name="Rocabado-Villegas L.R."/>
            <person name="Salas-Veizaga D.M."/>
            <person name="Linares-Pasten J.A."/>
            <person name="Gudmundsdottir E.E."/>
            <person name="Hreggvidsson G.O."/>
            <person name="Adlercreutz P."/>
            <person name="Nordberg Karlsson E."/>
        </authorList>
    </citation>
    <scope>NUCLEOTIDE SEQUENCE [LARGE SCALE GENOMIC DNA]</scope>
    <source>
        <strain evidence="1 2">E-1</strain>
    </source>
</reference>
<evidence type="ECO:0000313" key="2">
    <source>
        <dbReference type="Proteomes" id="UP001276854"/>
    </source>
</evidence>